<evidence type="ECO:0000256" key="2">
    <source>
        <dbReference type="SAM" id="Phobius"/>
    </source>
</evidence>
<keyword evidence="2" id="KW-0812">Transmembrane</keyword>
<dbReference type="RefSeq" id="WP_139165931.1">
    <property type="nucleotide sequence ID" value="NZ_FMVT01000006.1"/>
</dbReference>
<feature type="transmembrane region" description="Helical" evidence="2">
    <location>
        <begin position="12"/>
        <end position="31"/>
    </location>
</feature>
<sequence length="230" mass="25045">MIPLENLVSPQVLQAVVAGVVVATGWLVAAAQNRRRDDRLRRSREEDIQRALLAEIRAYVVALELQVPSPEDAASLIESVRSGAVVPILPQEVNDRIFAALIAEIHVLPAPVIDPVVIYYRLLSVMSALARELRRIVRQDSQKAARMMEDYLSLSAQARDAGFEAITVLTVSLQGSGETLERMIAEGREARAREIAQRLPAELDQLRAGLGGSGAGSSGLSTRASDRSFR</sequence>
<dbReference type="AlphaFoldDB" id="A0A1G5H6G0"/>
<evidence type="ECO:0000313" key="3">
    <source>
        <dbReference type="EMBL" id="SCY59465.1"/>
    </source>
</evidence>
<keyword evidence="2" id="KW-1133">Transmembrane helix</keyword>
<feature type="region of interest" description="Disordered" evidence="1">
    <location>
        <begin position="209"/>
        <end position="230"/>
    </location>
</feature>
<evidence type="ECO:0000256" key="1">
    <source>
        <dbReference type="SAM" id="MobiDB-lite"/>
    </source>
</evidence>
<dbReference type="OrthoDB" id="7836441at2"/>
<organism evidence="3 4">
    <name type="scientific">Paracoccus tibetensis</name>
    <dbReference type="NCBI Taxonomy" id="336292"/>
    <lineage>
        <taxon>Bacteria</taxon>
        <taxon>Pseudomonadati</taxon>
        <taxon>Pseudomonadota</taxon>
        <taxon>Alphaproteobacteria</taxon>
        <taxon>Rhodobacterales</taxon>
        <taxon>Paracoccaceae</taxon>
        <taxon>Paracoccus</taxon>
    </lineage>
</organism>
<dbReference type="EMBL" id="FMVT01000006">
    <property type="protein sequence ID" value="SCY59465.1"/>
    <property type="molecule type" value="Genomic_DNA"/>
</dbReference>
<accession>A0A1G5H6G0</accession>
<protein>
    <submittedName>
        <fullName evidence="3">Uncharacterized protein</fullName>
    </submittedName>
</protein>
<keyword evidence="2" id="KW-0472">Membrane</keyword>
<proteinExistence type="predicted"/>
<name>A0A1G5H6G0_9RHOB</name>
<keyword evidence="4" id="KW-1185">Reference proteome</keyword>
<gene>
    <name evidence="3" type="ORF">SAMN05660710_02017</name>
</gene>
<evidence type="ECO:0000313" key="4">
    <source>
        <dbReference type="Proteomes" id="UP000199502"/>
    </source>
</evidence>
<reference evidence="3 4" key="1">
    <citation type="submission" date="2016-10" db="EMBL/GenBank/DDBJ databases">
        <authorList>
            <person name="de Groot N.N."/>
        </authorList>
    </citation>
    <scope>NUCLEOTIDE SEQUENCE [LARGE SCALE GENOMIC DNA]</scope>
    <source>
        <strain evidence="3 4">CGMCC 1.8925</strain>
    </source>
</reference>
<dbReference type="Proteomes" id="UP000199502">
    <property type="component" value="Unassembled WGS sequence"/>
</dbReference>